<gene>
    <name evidence="2" type="ORF">A2Y98_02910</name>
</gene>
<comment type="caution">
    <text evidence="2">The sequence shown here is derived from an EMBL/GenBank/DDBJ whole genome shotgun (WGS) entry which is preliminary data.</text>
</comment>
<reference evidence="2 3" key="1">
    <citation type="journal article" date="2016" name="Nat. Commun.">
        <title>Thousands of microbial genomes shed light on interconnected biogeochemical processes in an aquifer system.</title>
        <authorList>
            <person name="Anantharaman K."/>
            <person name="Brown C.T."/>
            <person name="Hug L.A."/>
            <person name="Sharon I."/>
            <person name="Castelle C.J."/>
            <person name="Probst A.J."/>
            <person name="Thomas B.C."/>
            <person name="Singh A."/>
            <person name="Wilkins M.J."/>
            <person name="Karaoz U."/>
            <person name="Brodie E.L."/>
            <person name="Williams K.H."/>
            <person name="Hubbard S.S."/>
            <person name="Banfield J.F."/>
        </authorList>
    </citation>
    <scope>NUCLEOTIDE SEQUENCE [LARGE SCALE GENOMIC DNA]</scope>
</reference>
<protein>
    <recommendedName>
        <fullName evidence="1">GAF domain-containing protein</fullName>
    </recommendedName>
</protein>
<dbReference type="InterPro" id="IPR003018">
    <property type="entry name" value="GAF"/>
</dbReference>
<accession>A0A1G2FAV9</accession>
<proteinExistence type="predicted"/>
<dbReference type="Gene3D" id="3.30.450.40">
    <property type="match status" value="2"/>
</dbReference>
<dbReference type="SMART" id="SM00065">
    <property type="entry name" value="GAF"/>
    <property type="match status" value="2"/>
</dbReference>
<dbReference type="InterPro" id="IPR029016">
    <property type="entry name" value="GAF-like_dom_sf"/>
</dbReference>
<dbReference type="Pfam" id="PF01590">
    <property type="entry name" value="GAF"/>
    <property type="match status" value="2"/>
</dbReference>
<feature type="domain" description="GAF" evidence="1">
    <location>
        <begin position="16"/>
        <end position="157"/>
    </location>
</feature>
<dbReference type="Proteomes" id="UP000179099">
    <property type="component" value="Unassembled WGS sequence"/>
</dbReference>
<evidence type="ECO:0000313" key="2">
    <source>
        <dbReference type="EMBL" id="OGZ34728.1"/>
    </source>
</evidence>
<organism evidence="2 3">
    <name type="scientific">Candidatus Portnoybacteria bacterium RBG_19FT_COMBO_36_7</name>
    <dbReference type="NCBI Taxonomy" id="1801992"/>
    <lineage>
        <taxon>Bacteria</taxon>
        <taxon>Candidatus Portnoyibacteriota</taxon>
    </lineage>
</organism>
<evidence type="ECO:0000259" key="1">
    <source>
        <dbReference type="SMART" id="SM00065"/>
    </source>
</evidence>
<dbReference type="EMBL" id="MHMW01000001">
    <property type="protein sequence ID" value="OGZ34728.1"/>
    <property type="molecule type" value="Genomic_DNA"/>
</dbReference>
<sequence>MALELNKKIKEVKKMGFEGTIQEMADQLIEDFEAERCTIRSKHKSRLKLVVARGVNLETRRDEIEITGTIAGDALLTGKIQNVPDITKDERYDPSYVVHNGAKALMAIPILFEGQFLCVAQIYRKDFFSDKDRSFAKTLARHMAFTLRHIEISKLNRQATLDIFVAILGCETFQEAFMCIVKEVSEHLEIPRCLIYRIQTRNRVRWCEIVAGVPQGEHEIGLSDPLSKHPDIEAATEGKQTVEINEPLGDERTKHLRPIIENKQINSILEVPIVSGKEAIGVIVLDATQEKEGFSSEEKSFCYDVSRIVGCLLDHERKRLGGIADKLINSSSSLGLFAKRLMIPLTTMYELAEECEALKNCANAQKITETTGKLLALAARLQQEAENIDHSYFKIRETQL</sequence>
<evidence type="ECO:0000313" key="3">
    <source>
        <dbReference type="Proteomes" id="UP000179099"/>
    </source>
</evidence>
<feature type="domain" description="GAF" evidence="1">
    <location>
        <begin position="172"/>
        <end position="323"/>
    </location>
</feature>
<dbReference type="AlphaFoldDB" id="A0A1G2FAV9"/>
<dbReference type="SUPFAM" id="SSF55781">
    <property type="entry name" value="GAF domain-like"/>
    <property type="match status" value="2"/>
</dbReference>
<name>A0A1G2FAV9_9BACT</name>